<comment type="subcellular location">
    <subcellularLocation>
        <location evidence="5">Cell membrane</location>
        <topology evidence="5">Single-pass membrane protein</topology>
    </subcellularLocation>
</comment>
<keyword evidence="2 5" id="KW-0255">Endonuclease</keyword>
<dbReference type="GO" id="GO:0003723">
    <property type="term" value="F:RNA binding"/>
    <property type="evidence" value="ECO:0007669"/>
    <property type="project" value="UniProtKB-UniRule"/>
</dbReference>
<reference evidence="9 10" key="1">
    <citation type="journal article" date="2016" name="Nat. Commun.">
        <title>Thousands of microbial genomes shed light on interconnected biogeochemical processes in an aquifer system.</title>
        <authorList>
            <person name="Anantharaman K."/>
            <person name="Brown C.T."/>
            <person name="Hug L.A."/>
            <person name="Sharon I."/>
            <person name="Castelle C.J."/>
            <person name="Probst A.J."/>
            <person name="Thomas B.C."/>
            <person name="Singh A."/>
            <person name="Wilkins M.J."/>
            <person name="Karaoz U."/>
            <person name="Brodie E.L."/>
            <person name="Williams K.H."/>
            <person name="Hubbard S.S."/>
            <person name="Banfield J.F."/>
        </authorList>
    </citation>
    <scope>NUCLEOTIDE SEQUENCE [LARGE SCALE GENOMIC DNA]</scope>
</reference>
<dbReference type="InterPro" id="IPR006674">
    <property type="entry name" value="HD_domain"/>
</dbReference>
<evidence type="ECO:0000313" key="10">
    <source>
        <dbReference type="Proteomes" id="UP000176770"/>
    </source>
</evidence>
<evidence type="ECO:0000256" key="1">
    <source>
        <dbReference type="ARBA" id="ARBA00022722"/>
    </source>
</evidence>
<dbReference type="Pfam" id="PF12072">
    <property type="entry name" value="RNase_Y_N"/>
    <property type="match status" value="1"/>
</dbReference>
<evidence type="ECO:0000259" key="8">
    <source>
        <dbReference type="PROSITE" id="PS51831"/>
    </source>
</evidence>
<keyword evidence="5" id="KW-1133">Transmembrane helix</keyword>
<dbReference type="InterPro" id="IPR004087">
    <property type="entry name" value="KH_dom"/>
</dbReference>
<dbReference type="SUPFAM" id="SSF109604">
    <property type="entry name" value="HD-domain/PDEase-like"/>
    <property type="match status" value="1"/>
</dbReference>
<dbReference type="PANTHER" id="PTHR12826:SF15">
    <property type="entry name" value="RIBONUCLEASE Y"/>
    <property type="match status" value="1"/>
</dbReference>
<sequence>MTELPKILIGVFSLAIGIVLGYLVRQILAKKQEGTAESKLNKVLSEAKEDAKKIGEKAQKQAEEIITKAREEEKEKHSYSLQLEKRLLNKEEALEQKESGLRKETEDLNTRTQELEGSISRVQELKEKHTKELERIAGLSAKEAKEQLLLSIEKEYGQELESRLNKLEEHGKDELDKKARTLIVHALQRYSSSQTSEVTTTAVDLPSDDIKGRIIGKEGRNIRALERLTGVELIVDDTPETIIISGFDPVRRHIAKVALEKLISDGRIQPARIEDAVLKAKEEINEKIKEAGEAAVYDAGIVGLDPKLVWLLGRLRFRTSYGQNVLMHSLEVAHVAATLAAEVGADVAVCKKGGLMHDIGKALDHEVEGSHVEIGMRLLEKYGVNQAVIDAMKSHHEEYPYESLEARIVQAADAISASRPGARKDTVENYLQRLSELESVATSFEGVEKAYAIQAGREVRVFVTPEGVDDGKAKQLARDIANKIQADLKYPGEIKVTVIRETRVVEYAR</sequence>
<comment type="similarity">
    <text evidence="5">Belongs to the RNase Y family.</text>
</comment>
<dbReference type="Pfam" id="PF00013">
    <property type="entry name" value="KH_1"/>
    <property type="match status" value="1"/>
</dbReference>
<evidence type="ECO:0000256" key="6">
    <source>
        <dbReference type="NCBIfam" id="TIGR03319"/>
    </source>
</evidence>
<dbReference type="Proteomes" id="UP000176770">
    <property type="component" value="Unassembled WGS sequence"/>
</dbReference>
<dbReference type="Gene3D" id="3.30.1370.10">
    <property type="entry name" value="K Homology domain, type 1"/>
    <property type="match status" value="1"/>
</dbReference>
<evidence type="ECO:0000256" key="5">
    <source>
        <dbReference type="HAMAP-Rule" id="MF_00335"/>
    </source>
</evidence>
<keyword evidence="4 5" id="KW-0694">RNA-binding</keyword>
<evidence type="ECO:0000313" key="9">
    <source>
        <dbReference type="EMBL" id="OGZ62199.1"/>
    </source>
</evidence>
<dbReference type="InterPro" id="IPR036612">
    <property type="entry name" value="KH_dom_type_1_sf"/>
</dbReference>
<dbReference type="GO" id="GO:0004521">
    <property type="term" value="F:RNA endonuclease activity"/>
    <property type="evidence" value="ECO:0007669"/>
    <property type="project" value="UniProtKB-UniRule"/>
</dbReference>
<evidence type="ECO:0000256" key="7">
    <source>
        <dbReference type="SAM" id="MobiDB-lite"/>
    </source>
</evidence>
<dbReference type="PROSITE" id="PS50084">
    <property type="entry name" value="KH_TYPE_1"/>
    <property type="match status" value="1"/>
</dbReference>
<proteinExistence type="inferred from homology"/>
<dbReference type="AlphaFoldDB" id="A0A1G2HIH1"/>
<dbReference type="InterPro" id="IPR006675">
    <property type="entry name" value="HDIG_dom"/>
</dbReference>
<feature type="transmembrane region" description="Helical" evidence="5">
    <location>
        <begin position="6"/>
        <end position="24"/>
    </location>
</feature>
<dbReference type="Gene3D" id="1.10.3210.10">
    <property type="entry name" value="Hypothetical protein af1432"/>
    <property type="match status" value="1"/>
</dbReference>
<keyword evidence="1 5" id="KW-0540">Nuclease</keyword>
<dbReference type="SUPFAM" id="SSF54791">
    <property type="entry name" value="Eukaryotic type KH-domain (KH-domain type I)"/>
    <property type="match status" value="1"/>
</dbReference>
<keyword evidence="5" id="KW-1003">Cell membrane</keyword>
<dbReference type="HAMAP" id="MF_00335">
    <property type="entry name" value="RNase_Y"/>
    <property type="match status" value="1"/>
</dbReference>
<dbReference type="SMART" id="SM00322">
    <property type="entry name" value="KH"/>
    <property type="match status" value="1"/>
</dbReference>
<organism evidence="9 10">
    <name type="scientific">Candidatus Spechtbacteria bacterium RIFCSPLOWO2_12_FULL_38_22</name>
    <dbReference type="NCBI Taxonomy" id="1802165"/>
    <lineage>
        <taxon>Bacteria</taxon>
        <taxon>Candidatus Spechtiibacteriota</taxon>
    </lineage>
</organism>
<keyword evidence="3 5" id="KW-0378">Hydrolase</keyword>
<evidence type="ECO:0000256" key="4">
    <source>
        <dbReference type="ARBA" id="ARBA00022884"/>
    </source>
</evidence>
<dbReference type="InterPro" id="IPR003607">
    <property type="entry name" value="HD/PDEase_dom"/>
</dbReference>
<dbReference type="Pfam" id="PF01966">
    <property type="entry name" value="HD"/>
    <property type="match status" value="1"/>
</dbReference>
<dbReference type="InterPro" id="IPR022711">
    <property type="entry name" value="RNase_Y_N"/>
</dbReference>
<dbReference type="PROSITE" id="PS51831">
    <property type="entry name" value="HD"/>
    <property type="match status" value="1"/>
</dbReference>
<dbReference type="InterPro" id="IPR017705">
    <property type="entry name" value="Ribonuclease_Y"/>
</dbReference>
<name>A0A1G2HIH1_9BACT</name>
<dbReference type="SMART" id="SM00471">
    <property type="entry name" value="HDc"/>
    <property type="match status" value="1"/>
</dbReference>
<dbReference type="PANTHER" id="PTHR12826">
    <property type="entry name" value="RIBONUCLEASE Y"/>
    <property type="match status" value="1"/>
</dbReference>
<accession>A0A1G2HIH1</accession>
<dbReference type="EC" id="3.1.-.-" evidence="5 6"/>
<dbReference type="GO" id="GO:0005886">
    <property type="term" value="C:plasma membrane"/>
    <property type="evidence" value="ECO:0007669"/>
    <property type="project" value="UniProtKB-SubCell"/>
</dbReference>
<keyword evidence="5" id="KW-0472">Membrane</keyword>
<evidence type="ECO:0000256" key="2">
    <source>
        <dbReference type="ARBA" id="ARBA00022759"/>
    </source>
</evidence>
<dbReference type="InterPro" id="IPR004088">
    <property type="entry name" value="KH_dom_type_1"/>
</dbReference>
<gene>
    <name evidence="5" type="primary">rny</name>
    <name evidence="9" type="ORF">A3F94_02620</name>
</gene>
<dbReference type="GO" id="GO:0016787">
    <property type="term" value="F:hydrolase activity"/>
    <property type="evidence" value="ECO:0007669"/>
    <property type="project" value="UniProtKB-KW"/>
</dbReference>
<keyword evidence="5" id="KW-0812">Transmembrane</keyword>
<dbReference type="NCBIfam" id="TIGR00277">
    <property type="entry name" value="HDIG"/>
    <property type="match status" value="1"/>
</dbReference>
<dbReference type="EMBL" id="MHOK01000005">
    <property type="protein sequence ID" value="OGZ62199.1"/>
    <property type="molecule type" value="Genomic_DNA"/>
</dbReference>
<dbReference type="STRING" id="1802165.A3F94_02620"/>
<dbReference type="NCBIfam" id="TIGR03319">
    <property type="entry name" value="RNase_Y"/>
    <property type="match status" value="1"/>
</dbReference>
<comment type="function">
    <text evidence="5">Endoribonuclease that initiates mRNA decay.</text>
</comment>
<dbReference type="GO" id="GO:0006402">
    <property type="term" value="P:mRNA catabolic process"/>
    <property type="evidence" value="ECO:0007669"/>
    <property type="project" value="UniProtKB-UniRule"/>
</dbReference>
<evidence type="ECO:0000256" key="3">
    <source>
        <dbReference type="ARBA" id="ARBA00022801"/>
    </source>
</evidence>
<feature type="region of interest" description="Disordered" evidence="7">
    <location>
        <begin position="95"/>
        <end position="114"/>
    </location>
</feature>
<dbReference type="CDD" id="cd22431">
    <property type="entry name" value="KH-I_RNaseY"/>
    <property type="match status" value="1"/>
</dbReference>
<feature type="compositionally biased region" description="Basic and acidic residues" evidence="7">
    <location>
        <begin position="95"/>
        <end position="109"/>
    </location>
</feature>
<protein>
    <recommendedName>
        <fullName evidence="5 6">Ribonuclease Y</fullName>
        <shortName evidence="5">RNase Y</shortName>
        <ecNumber evidence="5 6">3.1.-.-</ecNumber>
    </recommendedName>
</protein>
<feature type="domain" description="HD" evidence="8">
    <location>
        <begin position="325"/>
        <end position="418"/>
    </location>
</feature>
<comment type="caution">
    <text evidence="9">The sequence shown here is derived from an EMBL/GenBank/DDBJ whole genome shotgun (WGS) entry which is preliminary data.</text>
</comment>
<dbReference type="CDD" id="cd00077">
    <property type="entry name" value="HDc"/>
    <property type="match status" value="1"/>
</dbReference>